<dbReference type="Proteomes" id="UP000299102">
    <property type="component" value="Unassembled WGS sequence"/>
</dbReference>
<gene>
    <name evidence="1" type="ORF">EVAR_28841_1</name>
</gene>
<name>A0A4C1WK01_EUMVA</name>
<comment type="caution">
    <text evidence="1">The sequence shown here is derived from an EMBL/GenBank/DDBJ whole genome shotgun (WGS) entry which is preliminary data.</text>
</comment>
<sequence length="136" mass="14916">MLIPESDNSNFHLITNESVLSYTRERARASRSECLSGDGDACRKYLVGPRLIIIPAASHPPALGPLTGDIHSMASKSVSVKRASPAAGRARRGAAIVIIFNKGRDRGASIDSQQLQRPAVHRVRYLQRVRRDENCI</sequence>
<protein>
    <submittedName>
        <fullName evidence="1">Uncharacterized protein</fullName>
    </submittedName>
</protein>
<accession>A0A4C1WK01</accession>
<keyword evidence="2" id="KW-1185">Reference proteome</keyword>
<evidence type="ECO:0000313" key="2">
    <source>
        <dbReference type="Proteomes" id="UP000299102"/>
    </source>
</evidence>
<dbReference type="AlphaFoldDB" id="A0A4C1WK01"/>
<proteinExistence type="predicted"/>
<dbReference type="EMBL" id="BGZK01000569">
    <property type="protein sequence ID" value="GBP50649.1"/>
    <property type="molecule type" value="Genomic_DNA"/>
</dbReference>
<evidence type="ECO:0000313" key="1">
    <source>
        <dbReference type="EMBL" id="GBP50649.1"/>
    </source>
</evidence>
<reference evidence="1 2" key="1">
    <citation type="journal article" date="2019" name="Commun. Biol.">
        <title>The bagworm genome reveals a unique fibroin gene that provides high tensile strength.</title>
        <authorList>
            <person name="Kono N."/>
            <person name="Nakamura H."/>
            <person name="Ohtoshi R."/>
            <person name="Tomita M."/>
            <person name="Numata K."/>
            <person name="Arakawa K."/>
        </authorList>
    </citation>
    <scope>NUCLEOTIDE SEQUENCE [LARGE SCALE GENOMIC DNA]</scope>
</reference>
<organism evidence="1 2">
    <name type="scientific">Eumeta variegata</name>
    <name type="common">Bagworm moth</name>
    <name type="synonym">Eumeta japonica</name>
    <dbReference type="NCBI Taxonomy" id="151549"/>
    <lineage>
        <taxon>Eukaryota</taxon>
        <taxon>Metazoa</taxon>
        <taxon>Ecdysozoa</taxon>
        <taxon>Arthropoda</taxon>
        <taxon>Hexapoda</taxon>
        <taxon>Insecta</taxon>
        <taxon>Pterygota</taxon>
        <taxon>Neoptera</taxon>
        <taxon>Endopterygota</taxon>
        <taxon>Lepidoptera</taxon>
        <taxon>Glossata</taxon>
        <taxon>Ditrysia</taxon>
        <taxon>Tineoidea</taxon>
        <taxon>Psychidae</taxon>
        <taxon>Oiketicinae</taxon>
        <taxon>Eumeta</taxon>
    </lineage>
</organism>